<accession>M4BYY7</accession>
<reference evidence="1" key="2">
    <citation type="submission" date="2015-06" db="UniProtKB">
        <authorList>
            <consortium name="EnsemblProtists"/>
        </authorList>
    </citation>
    <scope>IDENTIFICATION</scope>
    <source>
        <strain evidence="1">Emoy2</strain>
    </source>
</reference>
<dbReference type="Proteomes" id="UP000011713">
    <property type="component" value="Unassembled WGS sequence"/>
</dbReference>
<proteinExistence type="predicted"/>
<dbReference type="InParanoid" id="M4BYY7"/>
<dbReference type="VEuPathDB" id="FungiDB:HpaG811785"/>
<reference evidence="2" key="1">
    <citation type="journal article" date="2010" name="Science">
        <title>Signatures of adaptation to obligate biotrophy in the Hyaloperonospora arabidopsidis genome.</title>
        <authorList>
            <person name="Baxter L."/>
            <person name="Tripathy S."/>
            <person name="Ishaque N."/>
            <person name="Boot N."/>
            <person name="Cabral A."/>
            <person name="Kemen E."/>
            <person name="Thines M."/>
            <person name="Ah-Fong A."/>
            <person name="Anderson R."/>
            <person name="Badejoko W."/>
            <person name="Bittner-Eddy P."/>
            <person name="Boore J.L."/>
            <person name="Chibucos M.C."/>
            <person name="Coates M."/>
            <person name="Dehal P."/>
            <person name="Delehaunty K."/>
            <person name="Dong S."/>
            <person name="Downton P."/>
            <person name="Dumas B."/>
            <person name="Fabro G."/>
            <person name="Fronick C."/>
            <person name="Fuerstenberg S.I."/>
            <person name="Fulton L."/>
            <person name="Gaulin E."/>
            <person name="Govers F."/>
            <person name="Hughes L."/>
            <person name="Humphray S."/>
            <person name="Jiang R.H."/>
            <person name="Judelson H."/>
            <person name="Kamoun S."/>
            <person name="Kyung K."/>
            <person name="Meijer H."/>
            <person name="Minx P."/>
            <person name="Morris P."/>
            <person name="Nelson J."/>
            <person name="Phuntumart V."/>
            <person name="Qutob D."/>
            <person name="Rehmany A."/>
            <person name="Rougon-Cardoso A."/>
            <person name="Ryden P."/>
            <person name="Torto-Alalibo T."/>
            <person name="Studholme D."/>
            <person name="Wang Y."/>
            <person name="Win J."/>
            <person name="Wood J."/>
            <person name="Clifton S.W."/>
            <person name="Rogers J."/>
            <person name="Van den Ackerveken G."/>
            <person name="Jones J.D."/>
            <person name="McDowell J.M."/>
            <person name="Beynon J."/>
            <person name="Tyler B.M."/>
        </authorList>
    </citation>
    <scope>NUCLEOTIDE SEQUENCE [LARGE SCALE GENOMIC DNA]</scope>
    <source>
        <strain evidence="2">Emoy2</strain>
    </source>
</reference>
<dbReference type="EnsemblProtists" id="HpaT811785">
    <property type="protein sequence ID" value="HpaP811785"/>
    <property type="gene ID" value="HpaG811785"/>
</dbReference>
<dbReference type="AlphaFoldDB" id="M4BYY7"/>
<dbReference type="HOGENOM" id="CLU_1952969_0_0_1"/>
<evidence type="ECO:0000313" key="1">
    <source>
        <dbReference type="EnsemblProtists" id="HpaP811785"/>
    </source>
</evidence>
<protein>
    <submittedName>
        <fullName evidence="1">Uncharacterized protein</fullName>
    </submittedName>
</protein>
<evidence type="ECO:0000313" key="2">
    <source>
        <dbReference type="Proteomes" id="UP000011713"/>
    </source>
</evidence>
<sequence>MQRQHPVMIFVSCKLRLRRHTLQERRPLAHFGQSNAFFKVRPRAAVDIERVDTQRRTRRINEFPVVCCRPFVVARAAAAGTLLDWQLLERRERGLFRLWSAPGRSVSCACGRASIVWLVARHAGREELR</sequence>
<organism evidence="1 2">
    <name type="scientific">Hyaloperonospora arabidopsidis (strain Emoy2)</name>
    <name type="common">Downy mildew agent</name>
    <name type="synonym">Peronospora arabidopsidis</name>
    <dbReference type="NCBI Taxonomy" id="559515"/>
    <lineage>
        <taxon>Eukaryota</taxon>
        <taxon>Sar</taxon>
        <taxon>Stramenopiles</taxon>
        <taxon>Oomycota</taxon>
        <taxon>Peronosporomycetes</taxon>
        <taxon>Peronosporales</taxon>
        <taxon>Peronosporaceae</taxon>
        <taxon>Hyaloperonospora</taxon>
    </lineage>
</organism>
<keyword evidence="2" id="KW-1185">Reference proteome</keyword>
<name>M4BYY7_HYAAE</name>
<dbReference type="EMBL" id="JH598052">
    <property type="status" value="NOT_ANNOTATED_CDS"/>
    <property type="molecule type" value="Genomic_DNA"/>
</dbReference>